<accession>A0A9U8E7X1</accession>
<dbReference type="PRINTS" id="PR00205">
    <property type="entry name" value="CADHERIN"/>
</dbReference>
<gene>
    <name evidence="15" type="primary">LOC106062846</name>
</gene>
<dbReference type="KEGG" id="bgt:106062846"/>
<keyword evidence="6" id="KW-0130">Cell adhesion</keyword>
<evidence type="ECO:0000256" key="5">
    <source>
        <dbReference type="ARBA" id="ARBA00022837"/>
    </source>
</evidence>
<dbReference type="Proteomes" id="UP001165740">
    <property type="component" value="Chromosome 2"/>
</dbReference>
<dbReference type="Pfam" id="PF00028">
    <property type="entry name" value="Cadherin"/>
    <property type="match status" value="3"/>
</dbReference>
<keyword evidence="14" id="KW-1185">Reference proteome</keyword>
<dbReference type="OrthoDB" id="6250271at2759"/>
<proteinExistence type="predicted"/>
<feature type="compositionally biased region" description="Low complexity" evidence="11">
    <location>
        <begin position="1039"/>
        <end position="1050"/>
    </location>
</feature>
<evidence type="ECO:0000256" key="9">
    <source>
        <dbReference type="ARBA" id="ARBA00023180"/>
    </source>
</evidence>
<evidence type="ECO:0000256" key="4">
    <source>
        <dbReference type="ARBA" id="ARBA00022737"/>
    </source>
</evidence>
<dbReference type="FunFam" id="2.60.40.60:FF:000116">
    <property type="entry name" value="Dachsous cadherin-related 2"/>
    <property type="match status" value="1"/>
</dbReference>
<evidence type="ECO:0000256" key="10">
    <source>
        <dbReference type="PROSITE-ProRule" id="PRU00043"/>
    </source>
</evidence>
<feature type="domain" description="Cadherin" evidence="13">
    <location>
        <begin position="617"/>
        <end position="738"/>
    </location>
</feature>
<dbReference type="FunFam" id="2.60.40.60:FF:000118">
    <property type="entry name" value="protocadherin Fat 4"/>
    <property type="match status" value="1"/>
</dbReference>
<dbReference type="GO" id="GO:0008013">
    <property type="term" value="F:beta-catenin binding"/>
    <property type="evidence" value="ECO:0007669"/>
    <property type="project" value="TreeGrafter"/>
</dbReference>
<dbReference type="GO" id="GO:0016342">
    <property type="term" value="C:catenin complex"/>
    <property type="evidence" value="ECO:0007669"/>
    <property type="project" value="TreeGrafter"/>
</dbReference>
<keyword evidence="2 12" id="KW-0812">Transmembrane</keyword>
<keyword evidence="3" id="KW-0732">Signal</keyword>
<evidence type="ECO:0000313" key="15">
    <source>
        <dbReference type="RefSeq" id="XP_013076644.2"/>
    </source>
</evidence>
<dbReference type="CDD" id="cd11304">
    <property type="entry name" value="Cadherin_repeat"/>
    <property type="match status" value="6"/>
</dbReference>
<dbReference type="SUPFAM" id="SSF49313">
    <property type="entry name" value="Cadherin-like"/>
    <property type="match status" value="7"/>
</dbReference>
<evidence type="ECO:0000256" key="12">
    <source>
        <dbReference type="SAM" id="Phobius"/>
    </source>
</evidence>
<dbReference type="InterPro" id="IPR020894">
    <property type="entry name" value="Cadherin_CS"/>
</dbReference>
<dbReference type="RefSeq" id="XP_013076644.2">
    <property type="nucleotide sequence ID" value="XM_013221190.2"/>
</dbReference>
<dbReference type="InterPro" id="IPR039808">
    <property type="entry name" value="Cadherin"/>
</dbReference>
<dbReference type="GO" id="GO:0016477">
    <property type="term" value="P:cell migration"/>
    <property type="evidence" value="ECO:0007669"/>
    <property type="project" value="TreeGrafter"/>
</dbReference>
<keyword evidence="7 12" id="KW-1133">Transmembrane helix</keyword>
<evidence type="ECO:0000256" key="3">
    <source>
        <dbReference type="ARBA" id="ARBA00022729"/>
    </source>
</evidence>
<dbReference type="InterPro" id="IPR002126">
    <property type="entry name" value="Cadherin-like_dom"/>
</dbReference>
<dbReference type="GO" id="GO:0045296">
    <property type="term" value="F:cadherin binding"/>
    <property type="evidence" value="ECO:0007669"/>
    <property type="project" value="TreeGrafter"/>
</dbReference>
<feature type="region of interest" description="Disordered" evidence="11">
    <location>
        <begin position="1039"/>
        <end position="1066"/>
    </location>
</feature>
<dbReference type="PROSITE" id="PS00232">
    <property type="entry name" value="CADHERIN_1"/>
    <property type="match status" value="3"/>
</dbReference>
<dbReference type="GeneID" id="106062846"/>
<dbReference type="AlphaFoldDB" id="A0A9U8E7X1"/>
<protein>
    <submittedName>
        <fullName evidence="15">Cadherin-23-like</fullName>
    </submittedName>
</protein>
<dbReference type="PANTHER" id="PTHR24027">
    <property type="entry name" value="CADHERIN-23"/>
    <property type="match status" value="1"/>
</dbReference>
<dbReference type="FunFam" id="2.60.40.60:FF:000020">
    <property type="entry name" value="Dachsous cadherin-related 1b"/>
    <property type="match status" value="1"/>
</dbReference>
<evidence type="ECO:0000256" key="8">
    <source>
        <dbReference type="ARBA" id="ARBA00023136"/>
    </source>
</evidence>
<feature type="domain" description="Cadherin" evidence="13">
    <location>
        <begin position="282"/>
        <end position="388"/>
    </location>
</feature>
<dbReference type="InterPro" id="IPR015919">
    <property type="entry name" value="Cadherin-like_sf"/>
</dbReference>
<name>A0A9U8E7X1_BIOGL</name>
<organism evidence="14 15">
    <name type="scientific">Biomphalaria glabrata</name>
    <name type="common">Bloodfluke planorb</name>
    <name type="synonym">Freshwater snail</name>
    <dbReference type="NCBI Taxonomy" id="6526"/>
    <lineage>
        <taxon>Eukaryota</taxon>
        <taxon>Metazoa</taxon>
        <taxon>Spiralia</taxon>
        <taxon>Lophotrochozoa</taxon>
        <taxon>Mollusca</taxon>
        <taxon>Gastropoda</taxon>
        <taxon>Heterobranchia</taxon>
        <taxon>Euthyneura</taxon>
        <taxon>Panpulmonata</taxon>
        <taxon>Hygrophila</taxon>
        <taxon>Lymnaeoidea</taxon>
        <taxon>Planorbidae</taxon>
        <taxon>Biomphalaria</taxon>
    </lineage>
</organism>
<evidence type="ECO:0000256" key="11">
    <source>
        <dbReference type="SAM" id="MobiDB-lite"/>
    </source>
</evidence>
<feature type="domain" description="Cadherin" evidence="13">
    <location>
        <begin position="159"/>
        <end position="281"/>
    </location>
</feature>
<dbReference type="PROSITE" id="PS50268">
    <property type="entry name" value="CADHERIN_2"/>
    <property type="match status" value="6"/>
</dbReference>
<feature type="domain" description="Cadherin" evidence="13">
    <location>
        <begin position="389"/>
        <end position="495"/>
    </location>
</feature>
<keyword evidence="4" id="KW-0677">Repeat</keyword>
<dbReference type="SMART" id="SM00112">
    <property type="entry name" value="CA"/>
    <property type="match status" value="6"/>
</dbReference>
<keyword evidence="9" id="KW-0325">Glycoprotein</keyword>
<keyword evidence="8 12" id="KW-0472">Membrane</keyword>
<evidence type="ECO:0000256" key="6">
    <source>
        <dbReference type="ARBA" id="ARBA00022889"/>
    </source>
</evidence>
<sequence length="1171" mass="129298">MCPSVACICTASPDVCRGDPVDLFITIIDVEDTPPVFDGLPYIKTIYENQLLGTSVIKLKATDGDRGVAVPNKVQYNITGGNTDTDFPFSIGLMDGTIEVSKILDADNPLVRSRGGLYLFTVTATEVNGTGQFDPSVSVSSTQVSITVLDVNDNLPEFKQGTYSATVQENTPKGAPLLMSTTIEVEDIDQTGNNMFRVVIKKDGAAYTDFTTLPNENQTIIGRSSITIIVVNSSVLDYEVRKNITFQLVAEALNGTGFITNLTSVTVSLQITDVNDNSPYFPSQATHFNVPENATVGTFVTQVNASDLDSGDYGTITFSLEDSETAFSINNQTGKLLVNSLLDRETRAVYNLAILATDSPLHPEAERRRSRLQININVTDVNDNAPEWTQSVPYVTVLESTPVGTNITQLLATDRDEGLNGQIVFSIAPNTNGSTLFNVLGDNGKAFISVKNSLVNNVGLRTVIVVAMDRGSPPLSSNVTISILVVDENQNKPVFVQPNQSAFNESTGKIPEIVIYEEIPPGSFLYQLSATDADQGLNGLVFYYLDFTLGEDSEYFRVDRVSGNMTSVKRLDREYQEIYEIRVKAEDNGQPASLSTSLPIRVRLLDIDDNSPTYDKVTMPQTMLVTEEMSPVSMGNITPATDIDHYPNNINCYYLYGGDNLTSFTLNKTTGNLTLIHKVDREKIQFMDIVIQASENCNESSMTSVDSMYPSFNYNSSDSSLLYVRVKVIDINDNPPKFVSTLLSTAVINDIDLGTEVMTLAGSVTDADTPENSHNKFQLLNITLKNDDTVLDTNKQAFVVTVNGSIVTNIRYRSDIVGYFSLFVEAYDERNQKDVAEIRIFVISNLQRVRLVFNRLPNQVEETKNMFIKELSDVLKLDLVMDKVVTHTSIDGVQDPTKTDAFIHGRELSTLNVVSASELSRRFDYDQNARTVLYKYGVGEARALTTDSTDTSNEDLKRTFAIVAAVLAIAMVSLLLVLIHLVRMYRHRLRAATTMVYSSTPKEQELFEPPGTNKYYSAENPLFGKEIKPALLEDDKVSNSSLDDNVVDSNTQIPEAPNEPEEQEVVLQISESPAASPGHKKDLNHNPHLDEVLEAYQNKGFEDNDEPDSRLGQSGRSDRLRPASHSHNRPKIPEAPEGITKFSENFLSYDTGYQNINYSTSGRGHVDYTDI</sequence>
<dbReference type="GO" id="GO:0007156">
    <property type="term" value="P:homophilic cell adhesion via plasma membrane adhesion molecules"/>
    <property type="evidence" value="ECO:0007669"/>
    <property type="project" value="InterPro"/>
</dbReference>
<feature type="transmembrane region" description="Helical" evidence="12">
    <location>
        <begin position="960"/>
        <end position="982"/>
    </location>
</feature>
<evidence type="ECO:0000256" key="2">
    <source>
        <dbReference type="ARBA" id="ARBA00022692"/>
    </source>
</evidence>
<feature type="domain" description="Cadherin" evidence="13">
    <location>
        <begin position="38"/>
        <end position="158"/>
    </location>
</feature>
<comment type="subcellular location">
    <subcellularLocation>
        <location evidence="1">Membrane</location>
        <topology evidence="1">Single-pass type I membrane protein</topology>
    </subcellularLocation>
</comment>
<feature type="region of interest" description="Disordered" evidence="11">
    <location>
        <begin position="1100"/>
        <end position="1138"/>
    </location>
</feature>
<dbReference type="Gene3D" id="2.60.40.60">
    <property type="entry name" value="Cadherins"/>
    <property type="match status" value="7"/>
</dbReference>
<evidence type="ECO:0000259" key="13">
    <source>
        <dbReference type="PROSITE" id="PS50268"/>
    </source>
</evidence>
<dbReference type="GO" id="GO:0007163">
    <property type="term" value="P:establishment or maintenance of cell polarity"/>
    <property type="evidence" value="ECO:0007669"/>
    <property type="project" value="UniProtKB-ARBA"/>
</dbReference>
<evidence type="ECO:0000313" key="14">
    <source>
        <dbReference type="Proteomes" id="UP001165740"/>
    </source>
</evidence>
<evidence type="ECO:0000256" key="1">
    <source>
        <dbReference type="ARBA" id="ARBA00004479"/>
    </source>
</evidence>
<reference evidence="15" key="1">
    <citation type="submission" date="2025-08" db="UniProtKB">
        <authorList>
            <consortium name="RefSeq"/>
        </authorList>
    </citation>
    <scope>IDENTIFICATION</scope>
</reference>
<evidence type="ECO:0000256" key="7">
    <source>
        <dbReference type="ARBA" id="ARBA00022989"/>
    </source>
</evidence>
<dbReference type="PANTHER" id="PTHR24027:SF422">
    <property type="entry name" value="CADHERIN DOMAIN-CONTAINING PROTEIN"/>
    <property type="match status" value="1"/>
</dbReference>
<dbReference type="OMA" id="QTVMLVQ"/>
<dbReference type="GO" id="GO:0005509">
    <property type="term" value="F:calcium ion binding"/>
    <property type="evidence" value="ECO:0007669"/>
    <property type="project" value="UniProtKB-UniRule"/>
</dbReference>
<keyword evidence="5 10" id="KW-0106">Calcium</keyword>
<feature type="domain" description="Cadherin" evidence="13">
    <location>
        <begin position="507"/>
        <end position="614"/>
    </location>
</feature>